<dbReference type="OrthoDB" id="2913975at2759"/>
<dbReference type="InterPro" id="IPR025240">
    <property type="entry name" value="DUF4189"/>
</dbReference>
<keyword evidence="4" id="KW-1185">Reference proteome</keyword>
<dbReference type="EMBL" id="KN832990">
    <property type="protein sequence ID" value="KIM83608.1"/>
    <property type="molecule type" value="Genomic_DNA"/>
</dbReference>
<dbReference type="Proteomes" id="UP000054166">
    <property type="component" value="Unassembled WGS sequence"/>
</dbReference>
<evidence type="ECO:0000259" key="2">
    <source>
        <dbReference type="Pfam" id="PF13827"/>
    </source>
</evidence>
<evidence type="ECO:0000313" key="4">
    <source>
        <dbReference type="Proteomes" id="UP000054166"/>
    </source>
</evidence>
<sequence>MKSALVLTAIAISSLTSVFGTPTRRSTLDAFTSHASEKFTIAPNVDAASESHPAIVDAAAATTQYWVCIAVSRSTGKYGWSQGGSESSALSNAKSKCGKNDCSIYSCQERGCIGIDYGVGVVAVSRAYGYGSKDGSEAASKALSTCKADTHGCGKPGYFCAHYIT</sequence>
<reference evidence="4" key="2">
    <citation type="submission" date="2015-01" db="EMBL/GenBank/DDBJ databases">
        <title>Evolutionary Origins and Diversification of the Mycorrhizal Mutualists.</title>
        <authorList>
            <consortium name="DOE Joint Genome Institute"/>
            <consortium name="Mycorrhizal Genomics Consortium"/>
            <person name="Kohler A."/>
            <person name="Kuo A."/>
            <person name="Nagy L.G."/>
            <person name="Floudas D."/>
            <person name="Copeland A."/>
            <person name="Barry K.W."/>
            <person name="Cichocki N."/>
            <person name="Veneault-Fourrey C."/>
            <person name="LaButti K."/>
            <person name="Lindquist E.A."/>
            <person name="Lipzen A."/>
            <person name="Lundell T."/>
            <person name="Morin E."/>
            <person name="Murat C."/>
            <person name="Riley R."/>
            <person name="Ohm R."/>
            <person name="Sun H."/>
            <person name="Tunlid A."/>
            <person name="Henrissat B."/>
            <person name="Grigoriev I.V."/>
            <person name="Hibbett D.S."/>
            <person name="Martin F."/>
        </authorList>
    </citation>
    <scope>NUCLEOTIDE SEQUENCE [LARGE SCALE GENOMIC DNA]</scope>
    <source>
        <strain evidence="4">F 1598</strain>
    </source>
</reference>
<dbReference type="HOGENOM" id="CLU_1611417_0_0_1"/>
<accession>A0A0C3BBG0</accession>
<feature type="chain" id="PRO_5002161493" description="DUF4189 domain-containing protein" evidence="1">
    <location>
        <begin position="21"/>
        <end position="165"/>
    </location>
</feature>
<feature type="domain" description="DUF4189" evidence="2">
    <location>
        <begin position="66"/>
        <end position="153"/>
    </location>
</feature>
<evidence type="ECO:0000313" key="3">
    <source>
        <dbReference type="EMBL" id="KIM83608.1"/>
    </source>
</evidence>
<proteinExistence type="predicted"/>
<dbReference type="InParanoid" id="A0A0C3BBG0"/>
<reference evidence="3 4" key="1">
    <citation type="submission" date="2014-04" db="EMBL/GenBank/DDBJ databases">
        <authorList>
            <consortium name="DOE Joint Genome Institute"/>
            <person name="Kuo A."/>
            <person name="Tarkka M."/>
            <person name="Buscot F."/>
            <person name="Kohler A."/>
            <person name="Nagy L.G."/>
            <person name="Floudas D."/>
            <person name="Copeland A."/>
            <person name="Barry K.W."/>
            <person name="Cichocki N."/>
            <person name="Veneault-Fourrey C."/>
            <person name="LaButti K."/>
            <person name="Lindquist E.A."/>
            <person name="Lipzen A."/>
            <person name="Lundell T."/>
            <person name="Morin E."/>
            <person name="Murat C."/>
            <person name="Sun H."/>
            <person name="Tunlid A."/>
            <person name="Henrissat B."/>
            <person name="Grigoriev I.V."/>
            <person name="Hibbett D.S."/>
            <person name="Martin F."/>
            <person name="Nordberg H.P."/>
            <person name="Cantor M.N."/>
            <person name="Hua S.X."/>
        </authorList>
    </citation>
    <scope>NUCLEOTIDE SEQUENCE [LARGE SCALE GENOMIC DNA]</scope>
    <source>
        <strain evidence="3 4">F 1598</strain>
    </source>
</reference>
<organism evidence="3 4">
    <name type="scientific">Piloderma croceum (strain F 1598)</name>
    <dbReference type="NCBI Taxonomy" id="765440"/>
    <lineage>
        <taxon>Eukaryota</taxon>
        <taxon>Fungi</taxon>
        <taxon>Dikarya</taxon>
        <taxon>Basidiomycota</taxon>
        <taxon>Agaricomycotina</taxon>
        <taxon>Agaricomycetes</taxon>
        <taxon>Agaricomycetidae</taxon>
        <taxon>Atheliales</taxon>
        <taxon>Atheliaceae</taxon>
        <taxon>Piloderma</taxon>
    </lineage>
</organism>
<gene>
    <name evidence="3" type="ORF">PILCRDRAFT_819243</name>
</gene>
<name>A0A0C3BBG0_PILCF</name>
<dbReference type="AlphaFoldDB" id="A0A0C3BBG0"/>
<keyword evidence="1" id="KW-0732">Signal</keyword>
<protein>
    <recommendedName>
        <fullName evidence="2">DUF4189 domain-containing protein</fullName>
    </recommendedName>
</protein>
<dbReference type="Pfam" id="PF13827">
    <property type="entry name" value="DUF4189"/>
    <property type="match status" value="1"/>
</dbReference>
<evidence type="ECO:0000256" key="1">
    <source>
        <dbReference type="SAM" id="SignalP"/>
    </source>
</evidence>
<feature type="signal peptide" evidence="1">
    <location>
        <begin position="1"/>
        <end position="20"/>
    </location>
</feature>